<comment type="caution">
    <text evidence="1">The sequence shown here is derived from an EMBL/GenBank/DDBJ whole genome shotgun (WGS) entry which is preliminary data.</text>
</comment>
<evidence type="ECO:0000313" key="2">
    <source>
        <dbReference type="Proteomes" id="UP001056778"/>
    </source>
</evidence>
<organism evidence="1 2">
    <name type="scientific">Holotrichia oblita</name>
    <name type="common">Chafer beetle</name>
    <dbReference type="NCBI Taxonomy" id="644536"/>
    <lineage>
        <taxon>Eukaryota</taxon>
        <taxon>Metazoa</taxon>
        <taxon>Ecdysozoa</taxon>
        <taxon>Arthropoda</taxon>
        <taxon>Hexapoda</taxon>
        <taxon>Insecta</taxon>
        <taxon>Pterygota</taxon>
        <taxon>Neoptera</taxon>
        <taxon>Endopterygota</taxon>
        <taxon>Coleoptera</taxon>
        <taxon>Polyphaga</taxon>
        <taxon>Scarabaeiformia</taxon>
        <taxon>Scarabaeidae</taxon>
        <taxon>Melolonthinae</taxon>
        <taxon>Holotrichia</taxon>
    </lineage>
</organism>
<dbReference type="Proteomes" id="UP001056778">
    <property type="component" value="Chromosome 6"/>
</dbReference>
<keyword evidence="2" id="KW-1185">Reference proteome</keyword>
<dbReference type="EMBL" id="CM043020">
    <property type="protein sequence ID" value="KAI4460196.1"/>
    <property type="molecule type" value="Genomic_DNA"/>
</dbReference>
<protein>
    <submittedName>
        <fullName evidence="1">Acid phosphatase-related</fullName>
    </submittedName>
</protein>
<reference evidence="1" key="1">
    <citation type="submission" date="2022-04" db="EMBL/GenBank/DDBJ databases">
        <title>Chromosome-scale genome assembly of Holotrichia oblita Faldermann.</title>
        <authorList>
            <person name="Rongchong L."/>
        </authorList>
    </citation>
    <scope>NUCLEOTIDE SEQUENCE</scope>
    <source>
        <strain evidence="1">81SQS9</strain>
    </source>
</reference>
<name>A0ACB9T070_HOLOL</name>
<gene>
    <name evidence="1" type="ORF">MML48_6g00015780</name>
</gene>
<accession>A0ACB9T070</accession>
<proteinExistence type="predicted"/>
<sequence>MSLRQHMRYMNPYDVHKALINEYVLRRPGDTRFLQRDTSKDRKDVDIVKENHRFLWNDDDKPMSWEEEFARKYYDKLFKEYCIGDLSRYKENKIALRWRIEREVVAGKGQFTCGNKICDKEDELKSWEVNFAYMEKGEKRNALVKIRLCPKCSKKLNHHSKKKEIKRLKKKSKIKSKSTPDDDEMVNNDNVSGSSSSIDDALEINGDNVQSKIDESPWVNLKPIETKTREEEMEDYLEDLLL</sequence>
<evidence type="ECO:0000313" key="1">
    <source>
        <dbReference type="EMBL" id="KAI4460196.1"/>
    </source>
</evidence>